<dbReference type="EMBL" id="PGCI01000481">
    <property type="protein sequence ID" value="PLW26154.1"/>
    <property type="molecule type" value="Genomic_DNA"/>
</dbReference>
<feature type="domain" description="MSP" evidence="1">
    <location>
        <begin position="74"/>
        <end position="154"/>
    </location>
</feature>
<protein>
    <recommendedName>
        <fullName evidence="1">MSP domain-containing protein</fullName>
    </recommendedName>
</protein>
<dbReference type="AlphaFoldDB" id="A0A2N5TL16"/>
<accession>A0A2N5TL16</accession>
<dbReference type="Proteomes" id="UP000235392">
    <property type="component" value="Unassembled WGS sequence"/>
</dbReference>
<organism evidence="2 3">
    <name type="scientific">Puccinia coronata f. sp. avenae</name>
    <dbReference type="NCBI Taxonomy" id="200324"/>
    <lineage>
        <taxon>Eukaryota</taxon>
        <taxon>Fungi</taxon>
        <taxon>Dikarya</taxon>
        <taxon>Basidiomycota</taxon>
        <taxon>Pucciniomycotina</taxon>
        <taxon>Pucciniomycetes</taxon>
        <taxon>Pucciniales</taxon>
        <taxon>Pucciniaceae</taxon>
        <taxon>Puccinia</taxon>
    </lineage>
</organism>
<gene>
    <name evidence="2" type="ORF">PCASD_23542</name>
</gene>
<evidence type="ECO:0000313" key="3">
    <source>
        <dbReference type="Proteomes" id="UP000235392"/>
    </source>
</evidence>
<evidence type="ECO:0000313" key="2">
    <source>
        <dbReference type="EMBL" id="PLW26154.1"/>
    </source>
</evidence>
<evidence type="ECO:0000259" key="1">
    <source>
        <dbReference type="PROSITE" id="PS50202"/>
    </source>
</evidence>
<comment type="caution">
    <text evidence="2">The sequence shown here is derived from an EMBL/GenBank/DDBJ whole genome shotgun (WGS) entry which is preliminary data.</text>
</comment>
<reference evidence="2 3" key="1">
    <citation type="submission" date="2017-11" db="EMBL/GenBank/DDBJ databases">
        <title>De novo assembly and phasing of dikaryotic genomes from two isolates of Puccinia coronata f. sp. avenae, the causal agent of oat crown rust.</title>
        <authorList>
            <person name="Miller M.E."/>
            <person name="Zhang Y."/>
            <person name="Omidvar V."/>
            <person name="Sperschneider J."/>
            <person name="Schwessinger B."/>
            <person name="Raley C."/>
            <person name="Palmer J.M."/>
            <person name="Garnica D."/>
            <person name="Upadhyaya N."/>
            <person name="Rathjen J."/>
            <person name="Taylor J.M."/>
            <person name="Park R.F."/>
            <person name="Dodds P.N."/>
            <person name="Hirsch C.D."/>
            <person name="Kianian S.F."/>
            <person name="Figueroa M."/>
        </authorList>
    </citation>
    <scope>NUCLEOTIDE SEQUENCE [LARGE SCALE GENOMIC DNA]</scope>
    <source>
        <strain evidence="2">12SD80</strain>
    </source>
</reference>
<proteinExistence type="predicted"/>
<name>A0A2N5TL16_9BASI</name>
<dbReference type="PROSITE" id="PS50202">
    <property type="entry name" value="MSP"/>
    <property type="match status" value="1"/>
</dbReference>
<dbReference type="InterPro" id="IPR000535">
    <property type="entry name" value="MSP_dom"/>
</dbReference>
<sequence length="154" mass="16840">MGRLLRRFKASLSSDCPYHQANPAVTRTTTASAIRCAAAKPPARAAPLAHQAPLQPDFLNASSSPPIPPSYLISYSHLPPDQLVFNQPSSSSRFEHKPPSNTIFTAGSAAKPRYYLLSNSSIQLFFFTKKSQASYYHQHFFSAPSDGQLNPTST</sequence>